<name>A0A6Q2ZLX5_ESOLU</name>
<organism evidence="9 10">
    <name type="scientific">Esox lucius</name>
    <name type="common">Northern pike</name>
    <dbReference type="NCBI Taxonomy" id="8010"/>
    <lineage>
        <taxon>Eukaryota</taxon>
        <taxon>Metazoa</taxon>
        <taxon>Chordata</taxon>
        <taxon>Craniata</taxon>
        <taxon>Vertebrata</taxon>
        <taxon>Euteleostomi</taxon>
        <taxon>Actinopterygii</taxon>
        <taxon>Neopterygii</taxon>
        <taxon>Teleostei</taxon>
        <taxon>Protacanthopterygii</taxon>
        <taxon>Esociformes</taxon>
        <taxon>Esocidae</taxon>
        <taxon>Esox</taxon>
    </lineage>
</organism>
<dbReference type="GO" id="GO:0007224">
    <property type="term" value="P:smoothened signaling pathway"/>
    <property type="evidence" value="ECO:0007669"/>
    <property type="project" value="TreeGrafter"/>
</dbReference>
<feature type="chain" id="PRO_5044257500" description="Tectonic domain-containing protein" evidence="6">
    <location>
        <begin position="24"/>
        <end position="639"/>
    </location>
</feature>
<reference evidence="9" key="3">
    <citation type="submission" date="2025-08" db="UniProtKB">
        <authorList>
            <consortium name="Ensembl"/>
        </authorList>
    </citation>
    <scope>IDENTIFICATION</scope>
</reference>
<dbReference type="PANTHER" id="PTHR14611:SF4">
    <property type="entry name" value="TECTONIC-3"/>
    <property type="match status" value="1"/>
</dbReference>
<keyword evidence="3 6" id="KW-0732">Signal</keyword>
<evidence type="ECO:0000256" key="4">
    <source>
        <dbReference type="ARBA" id="ARBA00022794"/>
    </source>
</evidence>
<feature type="domain" description="Tectonic-1-3" evidence="7">
    <location>
        <begin position="427"/>
        <end position="578"/>
    </location>
</feature>
<reference evidence="9" key="2">
    <citation type="submission" date="2020-02" db="EMBL/GenBank/DDBJ databases">
        <title>Esox lucius (northern pike) genome, fEsoLuc1, primary haplotype.</title>
        <authorList>
            <person name="Myers G."/>
            <person name="Karagic N."/>
            <person name="Meyer A."/>
            <person name="Pippel M."/>
            <person name="Reichard M."/>
            <person name="Winkler S."/>
            <person name="Tracey A."/>
            <person name="Sims Y."/>
            <person name="Howe K."/>
            <person name="Rhie A."/>
            <person name="Formenti G."/>
            <person name="Durbin R."/>
            <person name="Fedrigo O."/>
            <person name="Jarvis E.D."/>
        </authorList>
    </citation>
    <scope>NUCLEOTIDE SEQUENCE [LARGE SCALE GENOMIC DNA]</scope>
</reference>
<dbReference type="AlphaFoldDB" id="A0A6Q2ZLX5"/>
<proteinExistence type="inferred from homology"/>
<keyword evidence="10" id="KW-1185">Reference proteome</keyword>
<evidence type="ECO:0000256" key="5">
    <source>
        <dbReference type="ARBA" id="ARBA00023180"/>
    </source>
</evidence>
<dbReference type="InterPro" id="IPR057724">
    <property type="entry name" value="TCTN1-3_N"/>
</dbReference>
<keyword evidence="5" id="KW-0325">Glycoprotein</keyword>
<comment type="similarity">
    <text evidence="1">Belongs to the tectonic family.</text>
</comment>
<evidence type="ECO:0000313" key="10">
    <source>
        <dbReference type="Proteomes" id="UP000265140"/>
    </source>
</evidence>
<evidence type="ECO:0000256" key="6">
    <source>
        <dbReference type="SAM" id="SignalP"/>
    </source>
</evidence>
<dbReference type="Pfam" id="PF07773">
    <property type="entry name" value="TCTN_DUF1619"/>
    <property type="match status" value="2"/>
</dbReference>
<dbReference type="Ensembl" id="ENSELUT00000081404.2">
    <property type="protein sequence ID" value="ENSELUP00000079614.2"/>
    <property type="gene ID" value="ENSELUG00000022961.3"/>
</dbReference>
<accession>A0A6Q2ZLX5</accession>
<dbReference type="Pfam" id="PF25752">
    <property type="entry name" value="DUF1619_N"/>
    <property type="match status" value="1"/>
</dbReference>
<dbReference type="KEGG" id="els:105024379"/>
<keyword evidence="4" id="KW-0970">Cilium biogenesis/degradation</keyword>
<reference evidence="10" key="1">
    <citation type="journal article" date="2014" name="PLoS ONE">
        <title>The genome and linkage map of the northern pike (Esox lucius): conserved synteny revealed between the salmonid sister group and the Neoteleostei.</title>
        <authorList>
            <person name="Rondeau E.B."/>
            <person name="Minkley D.R."/>
            <person name="Leong J.S."/>
            <person name="Messmer A.M."/>
            <person name="Jantzen J.R."/>
            <person name="von Schalburg K.R."/>
            <person name="Lemon C."/>
            <person name="Bird N.H."/>
            <person name="Koop B.F."/>
        </authorList>
    </citation>
    <scope>NUCLEOTIDE SEQUENCE</scope>
</reference>
<sequence>MFKNNLYRAMQLFILISVCVTHAGTDRGDNTDSPITTKRQSLNEHFSRTDPTYTVLLSTDTLKPFETGFAETVTQEAVTTITEDMVSSSEATTGSITVPSHVGTATKAILNPKVCLCDLTPDFCDIGCCCDIVDCDIPDLSSVFSGCSDEVISGDCIERWLLFRANVDPSRVTVTNKLFCVQPEEEIETHQTRQHSSSLQLSNFENPTGPQTLSALTKNAPTLDYSYHFSWKGSATYTTHTRDFYRVDDTIMTHFIRSSVRGVLRQPSPGATTSFCVDRNPARFLRSISLYCTRTLTPQSCATDPSLNAKSYFTDIRLLKIPVRESVQLTPDNLISIHPKLESGWSEPKEQNGSCLNLVSKVEYLLWYTIIGEIVMATVNVVLADADSNMKFLQQHTVDFQLATPPPTPGPTPVVGLTEGTPVIGQVGSTAQDLSVLGVSQGGECSIDPRMPILFMHNTITGCTFNSPSVNCSELRSKLYKVLRGAAAPTLVAMTAGSQPNWARVITQVCTVTTQEESCESGCVLPHSLSVQVLWARTGLLALPQNFILGAKYLFHCQRFRCPLVSPFTVTTEVMFVDTTVYLEPPRGTPLPTWKFPFDFFSRGSGEVDGWTDTSDCRDPRKVTCNLMLIALAFLAWLH</sequence>
<evidence type="ECO:0000313" key="9">
    <source>
        <dbReference type="Ensembl" id="ENSELUP00000079614.2"/>
    </source>
</evidence>
<dbReference type="PANTHER" id="PTHR14611">
    <property type="entry name" value="TECTONIC FAMILY MEMBER"/>
    <property type="match status" value="1"/>
</dbReference>
<dbReference type="InterPro" id="IPR040354">
    <property type="entry name" value="TCTN1-3"/>
</dbReference>
<comment type="subunit">
    <text evidence="2">Part of the tectonic-like complex (also named B9 complex).</text>
</comment>
<feature type="domain" description="Tectonic-1-3" evidence="7">
    <location>
        <begin position="244"/>
        <end position="397"/>
    </location>
</feature>
<dbReference type="GO" id="GO:0060271">
    <property type="term" value="P:cilium assembly"/>
    <property type="evidence" value="ECO:0007669"/>
    <property type="project" value="TreeGrafter"/>
</dbReference>
<feature type="domain" description="Tectonic-1-3 N-terminal" evidence="8">
    <location>
        <begin position="112"/>
        <end position="182"/>
    </location>
</feature>
<evidence type="ECO:0000259" key="8">
    <source>
        <dbReference type="Pfam" id="PF25752"/>
    </source>
</evidence>
<evidence type="ECO:0000256" key="3">
    <source>
        <dbReference type="ARBA" id="ARBA00022729"/>
    </source>
</evidence>
<protein>
    <recommendedName>
        <fullName evidence="11">Tectonic domain-containing protein</fullName>
    </recommendedName>
</protein>
<dbReference type="Bgee" id="ENSELUG00000022961">
    <property type="expression patterns" value="Expressed in mesonephros and 14 other cell types or tissues"/>
</dbReference>
<dbReference type="GeneID" id="105024379"/>
<feature type="signal peptide" evidence="6">
    <location>
        <begin position="1"/>
        <end position="23"/>
    </location>
</feature>
<dbReference type="RefSeq" id="XP_010892606.2">
    <property type="nucleotide sequence ID" value="XM_010894304.3"/>
</dbReference>
<dbReference type="InterPro" id="IPR011677">
    <property type="entry name" value="TCTN1-3_dom"/>
</dbReference>
<dbReference type="GeneTree" id="ENSGT00570000079101"/>
<evidence type="ECO:0000256" key="2">
    <source>
        <dbReference type="ARBA" id="ARBA00011495"/>
    </source>
</evidence>
<evidence type="ECO:0008006" key="11">
    <source>
        <dbReference type="Google" id="ProtNLM"/>
    </source>
</evidence>
<dbReference type="Proteomes" id="UP000265140">
    <property type="component" value="Chromosome 5"/>
</dbReference>
<evidence type="ECO:0000256" key="1">
    <source>
        <dbReference type="ARBA" id="ARBA00007633"/>
    </source>
</evidence>
<reference evidence="9" key="4">
    <citation type="submission" date="2025-09" db="UniProtKB">
        <authorList>
            <consortium name="Ensembl"/>
        </authorList>
    </citation>
    <scope>IDENTIFICATION</scope>
</reference>
<evidence type="ECO:0000259" key="7">
    <source>
        <dbReference type="Pfam" id="PF07773"/>
    </source>
</evidence>